<dbReference type="Proteomes" id="UP000765507">
    <property type="component" value="Unassembled WGS sequence"/>
</dbReference>
<sequence length="65" mass="6786">GSGPPVAVLKALRHPSVRLPGLLPPKRGCLKCERCSSADRACSGEPQDCAPSQTACLILTSETRV</sequence>
<dbReference type="AlphaFoldDB" id="A0A8T1S2B7"/>
<organism evidence="1 2">
    <name type="scientific">Chelydra serpentina</name>
    <name type="common">Snapping turtle</name>
    <name type="synonym">Testudo serpentina</name>
    <dbReference type="NCBI Taxonomy" id="8475"/>
    <lineage>
        <taxon>Eukaryota</taxon>
        <taxon>Metazoa</taxon>
        <taxon>Chordata</taxon>
        <taxon>Craniata</taxon>
        <taxon>Vertebrata</taxon>
        <taxon>Euteleostomi</taxon>
        <taxon>Archelosauria</taxon>
        <taxon>Testudinata</taxon>
        <taxon>Testudines</taxon>
        <taxon>Cryptodira</taxon>
        <taxon>Durocryptodira</taxon>
        <taxon>Americhelydia</taxon>
        <taxon>Chelydroidea</taxon>
        <taxon>Chelydridae</taxon>
        <taxon>Chelydra</taxon>
    </lineage>
</organism>
<comment type="caution">
    <text evidence="1">The sequence shown here is derived from an EMBL/GenBank/DDBJ whole genome shotgun (WGS) entry which is preliminary data.</text>
</comment>
<gene>
    <name evidence="1" type="primary">PINLYP</name>
    <name evidence="1" type="ORF">G0U57_000289</name>
</gene>
<accession>A0A8T1S2B7</accession>
<evidence type="ECO:0000313" key="1">
    <source>
        <dbReference type="EMBL" id="KAG6922991.1"/>
    </source>
</evidence>
<evidence type="ECO:0000313" key="2">
    <source>
        <dbReference type="Proteomes" id="UP000765507"/>
    </source>
</evidence>
<dbReference type="EMBL" id="JAHGAV010001040">
    <property type="protein sequence ID" value="KAG6922991.1"/>
    <property type="molecule type" value="Genomic_DNA"/>
</dbReference>
<protein>
    <submittedName>
        <fullName evidence="1">Phospholipase A2 inhibitor and LY6/PLAUR domain containing</fullName>
    </submittedName>
</protein>
<name>A0A8T1S2B7_CHESE</name>
<feature type="non-terminal residue" evidence="1">
    <location>
        <position position="65"/>
    </location>
</feature>
<reference evidence="1 2" key="1">
    <citation type="journal article" date="2020" name="G3 (Bethesda)">
        <title>Draft Genome of the Common Snapping Turtle, Chelydra serpentina, a Model for Phenotypic Plasticity in Reptiles.</title>
        <authorList>
            <person name="Das D."/>
            <person name="Singh S.K."/>
            <person name="Bierstedt J."/>
            <person name="Erickson A."/>
            <person name="Galli G.L.J."/>
            <person name="Crossley D.A. 2nd"/>
            <person name="Rhen T."/>
        </authorList>
    </citation>
    <scope>NUCLEOTIDE SEQUENCE [LARGE SCALE GENOMIC DNA]</scope>
    <source>
        <strain evidence="1">KW</strain>
    </source>
</reference>
<feature type="non-terminal residue" evidence="1">
    <location>
        <position position="1"/>
    </location>
</feature>
<keyword evidence="2" id="KW-1185">Reference proteome</keyword>
<dbReference type="OrthoDB" id="9417366at2759"/>
<proteinExistence type="predicted"/>